<name>A0A543AW88_9ACTN</name>
<proteinExistence type="predicted"/>
<gene>
    <name evidence="1" type="ORF">FB566_2362</name>
</gene>
<organism evidence="1 2">
    <name type="scientific">Stackebrandtia endophytica</name>
    <dbReference type="NCBI Taxonomy" id="1496996"/>
    <lineage>
        <taxon>Bacteria</taxon>
        <taxon>Bacillati</taxon>
        <taxon>Actinomycetota</taxon>
        <taxon>Actinomycetes</taxon>
        <taxon>Glycomycetales</taxon>
        <taxon>Glycomycetaceae</taxon>
        <taxon>Stackebrandtia</taxon>
    </lineage>
</organism>
<dbReference type="AlphaFoldDB" id="A0A543AW88"/>
<comment type="caution">
    <text evidence="1">The sequence shown here is derived from an EMBL/GenBank/DDBJ whole genome shotgun (WGS) entry which is preliminary data.</text>
</comment>
<keyword evidence="2" id="KW-1185">Reference proteome</keyword>
<evidence type="ECO:0000313" key="1">
    <source>
        <dbReference type="EMBL" id="TQL76822.1"/>
    </source>
</evidence>
<accession>A0A543AW88</accession>
<dbReference type="RefSeq" id="WP_170183264.1">
    <property type="nucleotide sequence ID" value="NZ_JBHTGS010000001.1"/>
</dbReference>
<dbReference type="EMBL" id="VFOW01000001">
    <property type="protein sequence ID" value="TQL76822.1"/>
    <property type="molecule type" value="Genomic_DNA"/>
</dbReference>
<evidence type="ECO:0000313" key="2">
    <source>
        <dbReference type="Proteomes" id="UP000317043"/>
    </source>
</evidence>
<dbReference type="Proteomes" id="UP000317043">
    <property type="component" value="Unassembled WGS sequence"/>
</dbReference>
<protein>
    <submittedName>
        <fullName evidence="1">Uncharacterized protein</fullName>
    </submittedName>
</protein>
<sequence>MIKVCLIGSHAELQTMVAHLATVVTVAATSRPYPAYTRRNGRRVIDPGKARIYLEIKR</sequence>
<dbReference type="InParanoid" id="A0A543AW88"/>
<reference evidence="1 2" key="1">
    <citation type="submission" date="2019-06" db="EMBL/GenBank/DDBJ databases">
        <title>Sequencing the genomes of 1000 actinobacteria strains.</title>
        <authorList>
            <person name="Klenk H.-P."/>
        </authorList>
    </citation>
    <scope>NUCLEOTIDE SEQUENCE [LARGE SCALE GENOMIC DNA]</scope>
    <source>
        <strain evidence="1 2">DSM 45928</strain>
    </source>
</reference>